<keyword evidence="7" id="KW-1185">Reference proteome</keyword>
<evidence type="ECO:0000259" key="5">
    <source>
        <dbReference type="SMART" id="SM00829"/>
    </source>
</evidence>
<dbReference type="InterPro" id="IPR036291">
    <property type="entry name" value="NAD(P)-bd_dom_sf"/>
</dbReference>
<organism evidence="6 7">
    <name type="scientific">Exophiala spinifera</name>
    <dbReference type="NCBI Taxonomy" id="91928"/>
    <lineage>
        <taxon>Eukaryota</taxon>
        <taxon>Fungi</taxon>
        <taxon>Dikarya</taxon>
        <taxon>Ascomycota</taxon>
        <taxon>Pezizomycotina</taxon>
        <taxon>Eurotiomycetes</taxon>
        <taxon>Chaetothyriomycetidae</taxon>
        <taxon>Chaetothyriales</taxon>
        <taxon>Herpotrichiellaceae</taxon>
        <taxon>Exophiala</taxon>
    </lineage>
</organism>
<reference evidence="6 7" key="1">
    <citation type="submission" date="2015-01" db="EMBL/GenBank/DDBJ databases">
        <title>The Genome Sequence of Exophiala spinifera CBS89968.</title>
        <authorList>
            <consortium name="The Broad Institute Genomics Platform"/>
            <person name="Cuomo C."/>
            <person name="de Hoog S."/>
            <person name="Gorbushina A."/>
            <person name="Stielow B."/>
            <person name="Teixiera M."/>
            <person name="Abouelleil A."/>
            <person name="Chapman S.B."/>
            <person name="Priest M."/>
            <person name="Young S.K."/>
            <person name="Wortman J."/>
            <person name="Nusbaum C."/>
            <person name="Birren B."/>
        </authorList>
    </citation>
    <scope>NUCLEOTIDE SEQUENCE [LARGE SCALE GENOMIC DNA]</scope>
    <source>
        <strain evidence="6 7">CBS 89968</strain>
    </source>
</reference>
<dbReference type="InterPro" id="IPR002328">
    <property type="entry name" value="ADH_Zn_CS"/>
</dbReference>
<dbReference type="HOGENOM" id="CLU_026673_11_0_1"/>
<keyword evidence="3" id="KW-0560">Oxidoreductase</keyword>
<dbReference type="InterPro" id="IPR011032">
    <property type="entry name" value="GroES-like_sf"/>
</dbReference>
<dbReference type="Pfam" id="PF00107">
    <property type="entry name" value="ADH_zinc_N"/>
    <property type="match status" value="1"/>
</dbReference>
<evidence type="ECO:0000313" key="7">
    <source>
        <dbReference type="Proteomes" id="UP000053328"/>
    </source>
</evidence>
<dbReference type="Proteomes" id="UP000053328">
    <property type="component" value="Unassembled WGS sequence"/>
</dbReference>
<evidence type="ECO:0000256" key="1">
    <source>
        <dbReference type="ARBA" id="ARBA00022723"/>
    </source>
</evidence>
<evidence type="ECO:0000256" key="2">
    <source>
        <dbReference type="ARBA" id="ARBA00022833"/>
    </source>
</evidence>
<dbReference type="RefSeq" id="XP_016236282.1">
    <property type="nucleotide sequence ID" value="XM_016380455.1"/>
</dbReference>
<evidence type="ECO:0000256" key="3">
    <source>
        <dbReference type="ARBA" id="ARBA00023002"/>
    </source>
</evidence>
<dbReference type="SUPFAM" id="SSF51735">
    <property type="entry name" value="NAD(P)-binding Rossmann-fold domains"/>
    <property type="match status" value="1"/>
</dbReference>
<dbReference type="PANTHER" id="PTHR43401:SF1">
    <property type="entry name" value="ENOYL REDUCTASE (ER) DOMAIN-CONTAINING PROTEIN"/>
    <property type="match status" value="1"/>
</dbReference>
<dbReference type="PROSITE" id="PS00059">
    <property type="entry name" value="ADH_ZINC"/>
    <property type="match status" value="1"/>
</dbReference>
<sequence length="370" mass="39707">MAATYTAAVIVSTAKPCDPIQYWESKVVAPEPGGVRLRVIYAGVCGTDKHFWEGAMTFPIPYVLGHEGVGRIEALGEGVTKDHAGKPVAVGDVVYWNPIAPCHACYHCTITKDFTSCANSTFLSPATEPTFASYTEVANLKRFNAFYKLAPSTPVEAVISLGCALPTILQALDNLGGIDFGSDVVVQGSGVLGLASIMMAVLAGAKTITVLDVVQSRLDMAMKFGATKTINVKDFPSSRDRLQTIQESSSCPDGVDLVMECSGRVESFAEGIKMLRTNGKYLVIGTFAGEGQALVDPFELVRKSLRIIGTKFAAPHHYYRAVQLADTYHERFPLAECVSAKVPLRNTEKAFELIASGTVVKVVIDLENSA</sequence>
<accession>A0A0D1YM45</accession>
<dbReference type="InterPro" id="IPR013154">
    <property type="entry name" value="ADH-like_N"/>
</dbReference>
<evidence type="ECO:0000313" key="6">
    <source>
        <dbReference type="EMBL" id="KIW16066.1"/>
    </source>
</evidence>
<gene>
    <name evidence="6" type="ORF">PV08_06117</name>
</gene>
<dbReference type="InterPro" id="IPR013149">
    <property type="entry name" value="ADH-like_C"/>
</dbReference>
<dbReference type="GO" id="GO:0016491">
    <property type="term" value="F:oxidoreductase activity"/>
    <property type="evidence" value="ECO:0007669"/>
    <property type="project" value="UniProtKB-KW"/>
</dbReference>
<dbReference type="VEuPathDB" id="FungiDB:PV08_06117"/>
<dbReference type="OrthoDB" id="256333at2759"/>
<dbReference type="Gene3D" id="3.40.50.720">
    <property type="entry name" value="NAD(P)-binding Rossmann-like Domain"/>
    <property type="match status" value="1"/>
</dbReference>
<dbReference type="GO" id="GO:0008270">
    <property type="term" value="F:zinc ion binding"/>
    <property type="evidence" value="ECO:0007669"/>
    <property type="project" value="InterPro"/>
</dbReference>
<comment type="cofactor">
    <cofactor evidence="4">
        <name>Zn(2+)</name>
        <dbReference type="ChEBI" id="CHEBI:29105"/>
    </cofactor>
</comment>
<dbReference type="EMBL" id="KN847495">
    <property type="protein sequence ID" value="KIW16066.1"/>
    <property type="molecule type" value="Genomic_DNA"/>
</dbReference>
<keyword evidence="2 4" id="KW-0862">Zinc</keyword>
<dbReference type="CDD" id="cd08231">
    <property type="entry name" value="MDR_TM0436_like"/>
    <property type="match status" value="1"/>
</dbReference>
<comment type="similarity">
    <text evidence="4">Belongs to the zinc-containing alcohol dehydrogenase family.</text>
</comment>
<dbReference type="PANTHER" id="PTHR43401">
    <property type="entry name" value="L-THREONINE 3-DEHYDROGENASE"/>
    <property type="match status" value="1"/>
</dbReference>
<dbReference type="AlphaFoldDB" id="A0A0D1YM45"/>
<dbReference type="Pfam" id="PF08240">
    <property type="entry name" value="ADH_N"/>
    <property type="match status" value="1"/>
</dbReference>
<dbReference type="InterPro" id="IPR050129">
    <property type="entry name" value="Zn_alcohol_dh"/>
</dbReference>
<dbReference type="GeneID" id="27333200"/>
<keyword evidence="1 4" id="KW-0479">Metal-binding</keyword>
<dbReference type="STRING" id="91928.A0A0D1YM45"/>
<dbReference type="SMART" id="SM00829">
    <property type="entry name" value="PKS_ER"/>
    <property type="match status" value="1"/>
</dbReference>
<dbReference type="Gene3D" id="3.90.180.10">
    <property type="entry name" value="Medium-chain alcohol dehydrogenases, catalytic domain"/>
    <property type="match status" value="1"/>
</dbReference>
<proteinExistence type="inferred from homology"/>
<dbReference type="SUPFAM" id="SSF50129">
    <property type="entry name" value="GroES-like"/>
    <property type="match status" value="1"/>
</dbReference>
<protein>
    <recommendedName>
        <fullName evidence="5">Enoyl reductase (ER) domain-containing protein</fullName>
    </recommendedName>
</protein>
<dbReference type="InterPro" id="IPR020843">
    <property type="entry name" value="ER"/>
</dbReference>
<evidence type="ECO:0000256" key="4">
    <source>
        <dbReference type="RuleBase" id="RU361277"/>
    </source>
</evidence>
<feature type="domain" description="Enoyl reductase (ER)" evidence="5">
    <location>
        <begin position="15"/>
        <end position="364"/>
    </location>
</feature>
<name>A0A0D1YM45_9EURO</name>